<organism evidence="1 2">
    <name type="scientific">Paenibacillus shunpengii</name>
    <dbReference type="NCBI Taxonomy" id="2054424"/>
    <lineage>
        <taxon>Bacteria</taxon>
        <taxon>Bacillati</taxon>
        <taxon>Bacillota</taxon>
        <taxon>Bacilli</taxon>
        <taxon>Bacillales</taxon>
        <taxon>Paenibacillaceae</taxon>
        <taxon>Paenibacillus</taxon>
    </lineage>
</organism>
<dbReference type="InterPro" id="IPR043519">
    <property type="entry name" value="NT_sf"/>
</dbReference>
<dbReference type="SUPFAM" id="SSF81301">
    <property type="entry name" value="Nucleotidyltransferase"/>
    <property type="match status" value="1"/>
</dbReference>
<evidence type="ECO:0000313" key="1">
    <source>
        <dbReference type="EMBL" id="MFD2701329.1"/>
    </source>
</evidence>
<dbReference type="PANTHER" id="PTHR34822">
    <property type="entry name" value="GRPB DOMAIN PROTEIN (AFU_ORTHOLOGUE AFUA_1G01530)"/>
    <property type="match status" value="1"/>
</dbReference>
<gene>
    <name evidence="1" type="ORF">ACFSVM_12700</name>
</gene>
<name>A0ABW5SPV0_9BACL</name>
<dbReference type="Gene3D" id="3.30.460.10">
    <property type="entry name" value="Beta Polymerase, domain 2"/>
    <property type="match status" value="1"/>
</dbReference>
<keyword evidence="2" id="KW-1185">Reference proteome</keyword>
<evidence type="ECO:0000313" key="2">
    <source>
        <dbReference type="Proteomes" id="UP001597540"/>
    </source>
</evidence>
<reference evidence="2" key="1">
    <citation type="journal article" date="2019" name="Int. J. Syst. Evol. Microbiol.">
        <title>The Global Catalogue of Microorganisms (GCM) 10K type strain sequencing project: providing services to taxonomists for standard genome sequencing and annotation.</title>
        <authorList>
            <consortium name="The Broad Institute Genomics Platform"/>
            <consortium name="The Broad Institute Genome Sequencing Center for Infectious Disease"/>
            <person name="Wu L."/>
            <person name="Ma J."/>
        </authorList>
    </citation>
    <scope>NUCLEOTIDE SEQUENCE [LARGE SCALE GENOMIC DNA]</scope>
    <source>
        <strain evidence="2">KCTC 33849</strain>
    </source>
</reference>
<dbReference type="InterPro" id="IPR007344">
    <property type="entry name" value="GrpB/CoaE"/>
</dbReference>
<dbReference type="EMBL" id="JBHUMJ010000002">
    <property type="protein sequence ID" value="MFD2701329.1"/>
    <property type="molecule type" value="Genomic_DNA"/>
</dbReference>
<proteinExistence type="predicted"/>
<dbReference type="Pfam" id="PF04229">
    <property type="entry name" value="GrpB"/>
    <property type="match status" value="1"/>
</dbReference>
<comment type="caution">
    <text evidence="1">The sequence shown here is derived from an EMBL/GenBank/DDBJ whole genome shotgun (WGS) entry which is preliminary data.</text>
</comment>
<dbReference type="Proteomes" id="UP001597540">
    <property type="component" value="Unassembled WGS sequence"/>
</dbReference>
<protein>
    <submittedName>
        <fullName evidence="1">GrpB family protein</fullName>
    </submittedName>
</protein>
<sequence length="174" mass="20043">MIVKVNVVNYNEYWIELFEVEAKNLKVILGDQQVDIHHIGSTSVPGLRAKPIIDIMPVVHRIDLVDTYNPQMERLGYECMGEFGMPGRRYFRKGGDDRTHQIHIFEAGDVNVARHLAFRDYLRTHPEDAAKYASLKTELAQKFPNDIQSYSYGKDALVKEIEAKALTWYEGQKS</sequence>
<dbReference type="RefSeq" id="WP_177178690.1">
    <property type="nucleotide sequence ID" value="NZ_JBHUMJ010000002.1"/>
</dbReference>
<accession>A0ABW5SPV0</accession>
<dbReference type="PANTHER" id="PTHR34822:SF1">
    <property type="entry name" value="GRPB FAMILY PROTEIN"/>
    <property type="match status" value="1"/>
</dbReference>